<reference evidence="2 3" key="1">
    <citation type="submission" date="2016-07" db="EMBL/GenBank/DDBJ databases">
        <title>Pervasive Adenine N6-methylation of Active Genes in Fungi.</title>
        <authorList>
            <consortium name="DOE Joint Genome Institute"/>
            <person name="Mondo S.J."/>
            <person name="Dannebaum R.O."/>
            <person name="Kuo R.C."/>
            <person name="Labutti K."/>
            <person name="Haridas S."/>
            <person name="Kuo A."/>
            <person name="Salamov A."/>
            <person name="Ahrendt S.R."/>
            <person name="Lipzen A."/>
            <person name="Sullivan W."/>
            <person name="Andreopoulos W.B."/>
            <person name="Clum A."/>
            <person name="Lindquist E."/>
            <person name="Daum C."/>
            <person name="Ramamoorthy G.K."/>
            <person name="Gryganskyi A."/>
            <person name="Culley D."/>
            <person name="Magnuson J.K."/>
            <person name="James T.Y."/>
            <person name="O'Malley M.A."/>
            <person name="Stajich J.E."/>
            <person name="Spatafora J.W."/>
            <person name="Visel A."/>
            <person name="Grigoriev I.V."/>
        </authorList>
    </citation>
    <scope>NUCLEOTIDE SEQUENCE [LARGE SCALE GENOMIC DNA]</scope>
    <source>
        <strain evidence="2 3">CBS 115471</strain>
    </source>
</reference>
<name>A0A1Y1ZX15_9PLEO</name>
<organism evidence="2 3">
    <name type="scientific">Clohesyomyces aquaticus</name>
    <dbReference type="NCBI Taxonomy" id="1231657"/>
    <lineage>
        <taxon>Eukaryota</taxon>
        <taxon>Fungi</taxon>
        <taxon>Dikarya</taxon>
        <taxon>Ascomycota</taxon>
        <taxon>Pezizomycotina</taxon>
        <taxon>Dothideomycetes</taxon>
        <taxon>Pleosporomycetidae</taxon>
        <taxon>Pleosporales</taxon>
        <taxon>Lindgomycetaceae</taxon>
        <taxon>Clohesyomyces</taxon>
    </lineage>
</organism>
<accession>A0A1Y1ZX15</accession>
<sequence length="101" mass="11211">MIGGAASWCLSYLLPLLQISSLGLSIPPSFFYTCLLLALFALFYSTLLSSPRLSVILIDESHSYYALYFLSLVYKPFSTLCVPLLPPPHWAFATESVSNLK</sequence>
<evidence type="ECO:0000313" key="3">
    <source>
        <dbReference type="Proteomes" id="UP000193144"/>
    </source>
</evidence>
<protein>
    <submittedName>
        <fullName evidence="2">Uncharacterized protein</fullName>
    </submittedName>
</protein>
<evidence type="ECO:0000256" key="1">
    <source>
        <dbReference type="SAM" id="Phobius"/>
    </source>
</evidence>
<dbReference type="Proteomes" id="UP000193144">
    <property type="component" value="Unassembled WGS sequence"/>
</dbReference>
<dbReference type="AlphaFoldDB" id="A0A1Y1ZX15"/>
<keyword evidence="1" id="KW-1133">Transmembrane helix</keyword>
<keyword evidence="1" id="KW-0472">Membrane</keyword>
<evidence type="ECO:0000313" key="2">
    <source>
        <dbReference type="EMBL" id="ORY14758.1"/>
    </source>
</evidence>
<proteinExistence type="predicted"/>
<keyword evidence="3" id="KW-1185">Reference proteome</keyword>
<gene>
    <name evidence="2" type="ORF">BCR34DRAFT_211288</name>
</gene>
<dbReference type="EMBL" id="MCFA01000030">
    <property type="protein sequence ID" value="ORY14758.1"/>
    <property type="molecule type" value="Genomic_DNA"/>
</dbReference>
<comment type="caution">
    <text evidence="2">The sequence shown here is derived from an EMBL/GenBank/DDBJ whole genome shotgun (WGS) entry which is preliminary data.</text>
</comment>
<keyword evidence="1" id="KW-0812">Transmembrane</keyword>
<feature type="transmembrane region" description="Helical" evidence="1">
    <location>
        <begin position="29"/>
        <end position="48"/>
    </location>
</feature>